<keyword evidence="4" id="KW-0812">Transmembrane</keyword>
<gene>
    <name evidence="5" type="ORF">EGW08_012292</name>
</gene>
<dbReference type="Pfam" id="PF13855">
    <property type="entry name" value="LRR_8"/>
    <property type="match status" value="3"/>
</dbReference>
<accession>A0A3S1BB44</accession>
<dbReference type="Gene3D" id="3.80.10.10">
    <property type="entry name" value="Ribonuclease Inhibitor"/>
    <property type="match status" value="3"/>
</dbReference>
<keyword evidence="4" id="KW-0472">Membrane</keyword>
<dbReference type="InterPro" id="IPR001611">
    <property type="entry name" value="Leu-rich_rpt"/>
</dbReference>
<feature type="non-terminal residue" evidence="5">
    <location>
        <position position="693"/>
    </location>
</feature>
<organism evidence="5 6">
    <name type="scientific">Elysia chlorotica</name>
    <name type="common">Eastern emerald elysia</name>
    <name type="synonym">Sea slug</name>
    <dbReference type="NCBI Taxonomy" id="188477"/>
    <lineage>
        <taxon>Eukaryota</taxon>
        <taxon>Metazoa</taxon>
        <taxon>Spiralia</taxon>
        <taxon>Lophotrochozoa</taxon>
        <taxon>Mollusca</taxon>
        <taxon>Gastropoda</taxon>
        <taxon>Heterobranchia</taxon>
        <taxon>Euthyneura</taxon>
        <taxon>Panpulmonata</taxon>
        <taxon>Sacoglossa</taxon>
        <taxon>Placobranchoidea</taxon>
        <taxon>Plakobranchidae</taxon>
        <taxon>Elysia</taxon>
    </lineage>
</organism>
<evidence type="ECO:0008006" key="7">
    <source>
        <dbReference type="Google" id="ProtNLM"/>
    </source>
</evidence>
<dbReference type="PANTHER" id="PTHR24373">
    <property type="entry name" value="SLIT RELATED LEUCINE-RICH REPEAT NEURONAL PROTEIN"/>
    <property type="match status" value="1"/>
</dbReference>
<reference evidence="5 6" key="1">
    <citation type="submission" date="2019-01" db="EMBL/GenBank/DDBJ databases">
        <title>A draft genome assembly of the solar-powered sea slug Elysia chlorotica.</title>
        <authorList>
            <person name="Cai H."/>
            <person name="Li Q."/>
            <person name="Fang X."/>
            <person name="Li J."/>
            <person name="Curtis N.E."/>
            <person name="Altenburger A."/>
            <person name="Shibata T."/>
            <person name="Feng M."/>
            <person name="Maeda T."/>
            <person name="Schwartz J.A."/>
            <person name="Shigenobu S."/>
            <person name="Lundholm N."/>
            <person name="Nishiyama T."/>
            <person name="Yang H."/>
            <person name="Hasebe M."/>
            <person name="Li S."/>
            <person name="Pierce S.K."/>
            <person name="Wang J."/>
        </authorList>
    </citation>
    <scope>NUCLEOTIDE SEQUENCE [LARGE SCALE GENOMIC DNA]</scope>
    <source>
        <strain evidence="5">EC2010</strain>
        <tissue evidence="5">Whole organism of an adult</tissue>
    </source>
</reference>
<comment type="caution">
    <text evidence="5">The sequence shown here is derived from an EMBL/GenBank/DDBJ whole genome shotgun (WGS) entry which is preliminary data.</text>
</comment>
<dbReference type="SUPFAM" id="SSF52047">
    <property type="entry name" value="RNI-like"/>
    <property type="match status" value="1"/>
</dbReference>
<proteinExistence type="predicted"/>
<evidence type="ECO:0000256" key="1">
    <source>
        <dbReference type="ARBA" id="ARBA00022614"/>
    </source>
</evidence>
<dbReference type="STRING" id="188477.A0A3S1BB44"/>
<evidence type="ECO:0000313" key="6">
    <source>
        <dbReference type="Proteomes" id="UP000271974"/>
    </source>
</evidence>
<keyword evidence="1" id="KW-0433">Leucine-rich repeat</keyword>
<evidence type="ECO:0000256" key="4">
    <source>
        <dbReference type="SAM" id="Phobius"/>
    </source>
</evidence>
<dbReference type="InterPro" id="IPR050328">
    <property type="entry name" value="Dev_Immune_Receptor"/>
</dbReference>
<name>A0A3S1BB44_ELYCH</name>
<dbReference type="GO" id="GO:0005615">
    <property type="term" value="C:extracellular space"/>
    <property type="evidence" value="ECO:0007669"/>
    <property type="project" value="TreeGrafter"/>
</dbReference>
<dbReference type="SMART" id="SM00369">
    <property type="entry name" value="LRR_TYP"/>
    <property type="match status" value="8"/>
</dbReference>
<evidence type="ECO:0000313" key="5">
    <source>
        <dbReference type="EMBL" id="RUS79948.1"/>
    </source>
</evidence>
<keyword evidence="6" id="KW-1185">Reference proteome</keyword>
<dbReference type="PANTHER" id="PTHR24373:SF397">
    <property type="entry name" value="IG-LIKE DOMAIN-CONTAINING PROTEIN"/>
    <property type="match status" value="1"/>
</dbReference>
<dbReference type="PROSITE" id="PS51450">
    <property type="entry name" value="LRR"/>
    <property type="match status" value="3"/>
</dbReference>
<protein>
    <recommendedName>
        <fullName evidence="7">LRRCT domain-containing protein</fullName>
    </recommendedName>
</protein>
<dbReference type="InterPro" id="IPR032675">
    <property type="entry name" value="LRR_dom_sf"/>
</dbReference>
<dbReference type="SUPFAM" id="SSF52058">
    <property type="entry name" value="L domain-like"/>
    <property type="match status" value="1"/>
</dbReference>
<dbReference type="AlphaFoldDB" id="A0A3S1BB44"/>
<dbReference type="InterPro" id="IPR003591">
    <property type="entry name" value="Leu-rich_rpt_typical-subtyp"/>
</dbReference>
<feature type="transmembrane region" description="Helical" evidence="4">
    <location>
        <begin position="661"/>
        <end position="682"/>
    </location>
</feature>
<dbReference type="GO" id="GO:0031012">
    <property type="term" value="C:extracellular matrix"/>
    <property type="evidence" value="ECO:0007669"/>
    <property type="project" value="TreeGrafter"/>
</dbReference>
<dbReference type="EMBL" id="RQTK01000419">
    <property type="protein sequence ID" value="RUS79948.1"/>
    <property type="molecule type" value="Genomic_DNA"/>
</dbReference>
<sequence length="693" mass="78612">MMKLDLSENSVVGLPMCSFSDLISLKYLWLSKCQIISVASGLFANLKKLRTLDLAKNNLATLRNDTFSGLESLEFLNLQGNELRYQPWTFEPGAFHGLDSLTHLHLEGNQPDLPANFTYPDVALARVPTLQHLWLDGHPYALGRGFASLSQLSDINFVSGNGGFCNFNSDLPANFLSNLISKRPLNLRMVQCSISFIPSNFFDHVKNIFSLDLSFNRELSIDGFEKASKGLQNSTLTILNITEIVKPFSSVCNILNGKTFQYLKTTQLKELIVKSNFLVNVLPNAILDLPKTIEYVNLHRNNILKAFAFFTLASLPNLKIVDIAKQVYYEEDNRRLDFCDNRSKHIQNTFFMTTRGMDDDKPSVQENETFSFLAPYVLPLTANSRSSLNEKDPEPAEFCDGSAPSHYVWPVPPKLERLYASDIKLHYDIPQLFCSTKNVLNYLDLSANGIHCFGGPVHGLRSLQTLDLSRNQCYRINPSFFSTMPNLVTLLLSGNFLGEPLSSDTGGLVFSTLDRLQLLDLSNNVLKDLSEFTFQHNRHLRVLNLSFNAMSTFLPILTLNRKLQTLDLSNNTLLGFPESTCHQFLEFKKINSNFTVNISGNSDFVCNCDNLFFLNLILRQPEIFKGVALFRCQLDNGSFVRYDRLSQLLPELEFHCVAQSVFVGVLVTFFLVVGSLSVYGMFHYKRWQWKYLY</sequence>
<keyword evidence="4" id="KW-1133">Transmembrane helix</keyword>
<dbReference type="Proteomes" id="UP000271974">
    <property type="component" value="Unassembled WGS sequence"/>
</dbReference>
<dbReference type="OrthoDB" id="6148273at2759"/>
<keyword evidence="2" id="KW-0732">Signal</keyword>
<evidence type="ECO:0000256" key="2">
    <source>
        <dbReference type="ARBA" id="ARBA00022729"/>
    </source>
</evidence>
<evidence type="ECO:0000256" key="3">
    <source>
        <dbReference type="ARBA" id="ARBA00022737"/>
    </source>
</evidence>
<dbReference type="Pfam" id="PF00560">
    <property type="entry name" value="LRR_1"/>
    <property type="match status" value="1"/>
</dbReference>
<keyword evidence="3" id="KW-0677">Repeat</keyword>